<feature type="domain" description="Putative sensor" evidence="2">
    <location>
        <begin position="27"/>
        <end position="226"/>
    </location>
</feature>
<evidence type="ECO:0000259" key="2">
    <source>
        <dbReference type="Pfam" id="PF13796"/>
    </source>
</evidence>
<name>A0A402B488_9CHLR</name>
<gene>
    <name evidence="3" type="ORF">KDA_16110</name>
</gene>
<dbReference type="InterPro" id="IPR025828">
    <property type="entry name" value="Put_sensor_dom"/>
</dbReference>
<reference evidence="4" key="1">
    <citation type="submission" date="2018-12" db="EMBL/GenBank/DDBJ databases">
        <title>Tengunoibacter tsumagoiensis gen. nov., sp. nov., Dictyobacter kobayashii sp. nov., D. alpinus sp. nov., and D. joshuensis sp. nov. and description of Dictyobacteraceae fam. nov. within the order Ktedonobacterales isolated from Tengu-no-mugimeshi.</title>
        <authorList>
            <person name="Wang C.M."/>
            <person name="Zheng Y."/>
            <person name="Sakai Y."/>
            <person name="Toyoda A."/>
            <person name="Minakuchi Y."/>
            <person name="Abe K."/>
            <person name="Yokota A."/>
            <person name="Yabe S."/>
        </authorList>
    </citation>
    <scope>NUCLEOTIDE SEQUENCE [LARGE SCALE GENOMIC DNA]</scope>
    <source>
        <strain evidence="4">Uno16</strain>
    </source>
</reference>
<dbReference type="OrthoDB" id="156491at2"/>
<dbReference type="RefSeq" id="WP_126626625.1">
    <property type="nucleotide sequence ID" value="NZ_BIFT01000001.1"/>
</dbReference>
<dbReference type="Pfam" id="PF13796">
    <property type="entry name" value="Sensor"/>
    <property type="match status" value="1"/>
</dbReference>
<comment type="caution">
    <text evidence="3">The sequence shown here is derived from an EMBL/GenBank/DDBJ whole genome shotgun (WGS) entry which is preliminary data.</text>
</comment>
<sequence length="244" mass="27471">MAAFTMQQQEGYQQKNMTRQTLSNMLYLLLSFPLGIIYFVLMVVGLSVGVGTIIIWVGLPILLLTMIGLRGVAMFERDMAAHLLNIPMPYIQPNRETEGKGRLLRWLRACLRDSVTWKSIIYILLKFPLGILSFVLVVTLPIVSLALTLSPLVYLLNTYIDGFIHAAGYSTHSYLLFAETYNGIFDPIMFARSFIAVPIGILLWWGSRAVLNGLAQMCGLMTRAMLCPSQIDATPKDDYYHSQH</sequence>
<keyword evidence="4" id="KW-1185">Reference proteome</keyword>
<keyword evidence="1" id="KW-1133">Transmembrane helix</keyword>
<feature type="transmembrane region" description="Helical" evidence="1">
    <location>
        <begin position="25"/>
        <end position="47"/>
    </location>
</feature>
<evidence type="ECO:0000313" key="4">
    <source>
        <dbReference type="Proteomes" id="UP000287171"/>
    </source>
</evidence>
<evidence type="ECO:0000313" key="3">
    <source>
        <dbReference type="EMBL" id="GCE26127.1"/>
    </source>
</evidence>
<keyword evidence="1" id="KW-0472">Membrane</keyword>
<evidence type="ECO:0000256" key="1">
    <source>
        <dbReference type="SAM" id="Phobius"/>
    </source>
</evidence>
<organism evidence="3 4">
    <name type="scientific">Dictyobacter alpinus</name>
    <dbReference type="NCBI Taxonomy" id="2014873"/>
    <lineage>
        <taxon>Bacteria</taxon>
        <taxon>Bacillati</taxon>
        <taxon>Chloroflexota</taxon>
        <taxon>Ktedonobacteria</taxon>
        <taxon>Ktedonobacterales</taxon>
        <taxon>Dictyobacteraceae</taxon>
        <taxon>Dictyobacter</taxon>
    </lineage>
</organism>
<dbReference type="AlphaFoldDB" id="A0A402B488"/>
<protein>
    <recommendedName>
        <fullName evidence="2">Putative sensor domain-containing protein</fullName>
    </recommendedName>
</protein>
<feature type="transmembrane region" description="Helical" evidence="1">
    <location>
        <begin position="53"/>
        <end position="73"/>
    </location>
</feature>
<keyword evidence="1" id="KW-0812">Transmembrane</keyword>
<dbReference type="EMBL" id="BIFT01000001">
    <property type="protein sequence ID" value="GCE26127.1"/>
    <property type="molecule type" value="Genomic_DNA"/>
</dbReference>
<dbReference type="Proteomes" id="UP000287171">
    <property type="component" value="Unassembled WGS sequence"/>
</dbReference>
<accession>A0A402B488</accession>
<feature type="transmembrane region" description="Helical" evidence="1">
    <location>
        <begin position="189"/>
        <end position="207"/>
    </location>
</feature>
<feature type="transmembrane region" description="Helical" evidence="1">
    <location>
        <begin position="121"/>
        <end position="147"/>
    </location>
</feature>
<proteinExistence type="predicted"/>